<feature type="domain" description="D-isomer specific 2-hydroxyacid dehydrogenase NAD-binding" evidence="3">
    <location>
        <begin position="159"/>
        <end position="314"/>
    </location>
</feature>
<name>A0A2Z4ADW2_9BACT</name>
<dbReference type="GO" id="GO:0016618">
    <property type="term" value="F:hydroxypyruvate reductase [NAD(P)H] activity"/>
    <property type="evidence" value="ECO:0007669"/>
    <property type="project" value="UniProtKB-EC"/>
</dbReference>
<evidence type="ECO:0000313" key="5">
    <source>
        <dbReference type="Proteomes" id="UP000247465"/>
    </source>
</evidence>
<evidence type="ECO:0000256" key="1">
    <source>
        <dbReference type="ARBA" id="ARBA00023002"/>
    </source>
</evidence>
<dbReference type="InterPro" id="IPR006140">
    <property type="entry name" value="D-isomer_DH_NAD-bd"/>
</dbReference>
<organism evidence="4 5">
    <name type="scientific">Candidatus Moanibacter tarae</name>
    <dbReference type="NCBI Taxonomy" id="2200854"/>
    <lineage>
        <taxon>Bacteria</taxon>
        <taxon>Pseudomonadati</taxon>
        <taxon>Verrucomicrobiota</taxon>
        <taxon>Opitutia</taxon>
        <taxon>Puniceicoccales</taxon>
        <taxon>Puniceicoccales incertae sedis</taxon>
        <taxon>Candidatus Moanibacter</taxon>
    </lineage>
</organism>
<dbReference type="Pfam" id="PF02826">
    <property type="entry name" value="2-Hacid_dh_C"/>
    <property type="match status" value="1"/>
</dbReference>
<keyword evidence="4" id="KW-0670">Pyruvate</keyword>
<dbReference type="InterPro" id="IPR036291">
    <property type="entry name" value="NAD(P)-bd_dom_sf"/>
</dbReference>
<sequence>MRSVICVHESYDAHWPFTADHWHERWQKEGGCELYRTEDRGARVPNLVKNPQTVQRLVLLGISVESGDLKLFTTLKECYASEPYLGGSSKGIEEAKARNVTIYYPRGDIQWGQTVAEYALGLTLCALRRIPHTSTAMIKGHETWEYIPKVGKPGQRGAQFGDTKGFVSGTLQGKKVRIVGIGNIGGRYAKWCTMMGAQVSVWDPFASDASFDIAGVTRCFFLSELVKDAEIFAPIVPLTKSTTGLITAEHINAIPDQSLVVQVTRAAVCDTEALYKRVLKDELFLAADVFDKEPVPLDSPLLGRHNVVHTPHNAGRTIDANRARADDAIARFKPR</sequence>
<dbReference type="SUPFAM" id="SSF51735">
    <property type="entry name" value="NAD(P)-binding Rossmann-fold domains"/>
    <property type="match status" value="1"/>
</dbReference>
<reference evidence="4 5" key="1">
    <citation type="submission" date="2018-06" db="EMBL/GenBank/DDBJ databases">
        <title>Draft Genome Sequence of a Novel Marine Bacterium Related to the Verrucomicrobia.</title>
        <authorList>
            <person name="Vosseberg J."/>
            <person name="Martijn J."/>
            <person name="Ettema T.J.G."/>
        </authorList>
    </citation>
    <scope>NUCLEOTIDE SEQUENCE [LARGE SCALE GENOMIC DNA]</scope>
    <source>
        <strain evidence="4">TARA_B100001123</strain>
    </source>
</reference>
<proteinExistence type="predicted"/>
<evidence type="ECO:0000259" key="3">
    <source>
        <dbReference type="Pfam" id="PF02826"/>
    </source>
</evidence>
<gene>
    <name evidence="4" type="ORF">DF168_00240</name>
</gene>
<dbReference type="PANTHER" id="PTHR10996:SF178">
    <property type="entry name" value="2-HYDROXYACID DEHYDROGENASE YGL185C-RELATED"/>
    <property type="match status" value="1"/>
</dbReference>
<dbReference type="AlphaFoldDB" id="A0A2Z4ADW2"/>
<evidence type="ECO:0000313" key="4">
    <source>
        <dbReference type="EMBL" id="AWT59066.1"/>
    </source>
</evidence>
<dbReference type="GO" id="GO:0005829">
    <property type="term" value="C:cytosol"/>
    <property type="evidence" value="ECO:0007669"/>
    <property type="project" value="TreeGrafter"/>
</dbReference>
<dbReference type="KEGG" id="mtar:DF168_00240"/>
<dbReference type="GO" id="GO:0030267">
    <property type="term" value="F:glyoxylate reductase (NADPH) activity"/>
    <property type="evidence" value="ECO:0007669"/>
    <property type="project" value="TreeGrafter"/>
</dbReference>
<evidence type="ECO:0000256" key="2">
    <source>
        <dbReference type="ARBA" id="ARBA00023027"/>
    </source>
</evidence>
<dbReference type="Proteomes" id="UP000247465">
    <property type="component" value="Chromosome"/>
</dbReference>
<dbReference type="InterPro" id="IPR050223">
    <property type="entry name" value="D-isomer_2-hydroxyacid_DH"/>
</dbReference>
<dbReference type="PANTHER" id="PTHR10996">
    <property type="entry name" value="2-HYDROXYACID DEHYDROGENASE-RELATED"/>
    <property type="match status" value="1"/>
</dbReference>
<dbReference type="EMBL" id="CP029803">
    <property type="protein sequence ID" value="AWT59066.1"/>
    <property type="molecule type" value="Genomic_DNA"/>
</dbReference>
<dbReference type="Gene3D" id="3.40.50.720">
    <property type="entry name" value="NAD(P)-binding Rossmann-like Domain"/>
    <property type="match status" value="2"/>
</dbReference>
<dbReference type="EC" id="1.1.1.81" evidence="4"/>
<keyword evidence="1 4" id="KW-0560">Oxidoreductase</keyword>
<keyword evidence="2" id="KW-0520">NAD</keyword>
<dbReference type="GO" id="GO:0051287">
    <property type="term" value="F:NAD binding"/>
    <property type="evidence" value="ECO:0007669"/>
    <property type="project" value="InterPro"/>
</dbReference>
<protein>
    <submittedName>
        <fullName evidence="4">Hydroxypyruvate reductase</fullName>
        <ecNumber evidence="4">1.1.1.81</ecNumber>
    </submittedName>
</protein>
<accession>A0A2Z4ADW2</accession>